<gene>
    <name evidence="2" type="ORF">PHYPSEUDO_009742</name>
</gene>
<reference evidence="2" key="1">
    <citation type="submission" date="2021-02" db="EMBL/GenBank/DDBJ databases">
        <authorList>
            <person name="Palmer J.M."/>
        </authorList>
    </citation>
    <scope>NUCLEOTIDE SEQUENCE</scope>
    <source>
        <strain evidence="2">SCRP734</strain>
    </source>
</reference>
<sequence length="219" mass="24178">MSSRSAPGSASKKKRKPLTSLSMLAPSSSMKAGGSSAQPIDLSRSASSTPKATPLKPLSARLLLPDRPVTYTPVDARPRRGSPGDVSEASTSEAVPPPHTWRDTRLDVRELMRAGAPFWDAVTEASEKRVRHNRFDRRELIRMVTSVIYCGMLDSTPWFAYVPEKYFDFGAQRVQSSSLDKSPPRWDSLPTHRSLSDSDSDSFMSWISSEASDDDSNDK</sequence>
<feature type="compositionally biased region" description="Polar residues" evidence="1">
    <location>
        <begin position="19"/>
        <end position="51"/>
    </location>
</feature>
<dbReference type="Proteomes" id="UP000694044">
    <property type="component" value="Unassembled WGS sequence"/>
</dbReference>
<comment type="caution">
    <text evidence="2">The sequence shown here is derived from an EMBL/GenBank/DDBJ whole genome shotgun (WGS) entry which is preliminary data.</text>
</comment>
<dbReference type="OrthoDB" id="94159at2759"/>
<protein>
    <submittedName>
        <fullName evidence="2">Uncharacterized protein</fullName>
    </submittedName>
</protein>
<proteinExistence type="predicted"/>
<keyword evidence="3" id="KW-1185">Reference proteome</keyword>
<feature type="region of interest" description="Disordered" evidence="1">
    <location>
        <begin position="177"/>
        <end position="202"/>
    </location>
</feature>
<evidence type="ECO:0000313" key="2">
    <source>
        <dbReference type="EMBL" id="KAG7378722.1"/>
    </source>
</evidence>
<dbReference type="AlphaFoldDB" id="A0A8T1VBS4"/>
<dbReference type="EMBL" id="JAGDFM010000402">
    <property type="protein sequence ID" value="KAG7378722.1"/>
    <property type="molecule type" value="Genomic_DNA"/>
</dbReference>
<evidence type="ECO:0000256" key="1">
    <source>
        <dbReference type="SAM" id="MobiDB-lite"/>
    </source>
</evidence>
<name>A0A8T1VBS4_9STRA</name>
<evidence type="ECO:0000313" key="3">
    <source>
        <dbReference type="Proteomes" id="UP000694044"/>
    </source>
</evidence>
<feature type="region of interest" description="Disordered" evidence="1">
    <location>
        <begin position="1"/>
        <end position="101"/>
    </location>
</feature>
<accession>A0A8T1VBS4</accession>
<organism evidence="2 3">
    <name type="scientific">Phytophthora pseudosyringae</name>
    <dbReference type="NCBI Taxonomy" id="221518"/>
    <lineage>
        <taxon>Eukaryota</taxon>
        <taxon>Sar</taxon>
        <taxon>Stramenopiles</taxon>
        <taxon>Oomycota</taxon>
        <taxon>Peronosporomycetes</taxon>
        <taxon>Peronosporales</taxon>
        <taxon>Peronosporaceae</taxon>
        <taxon>Phytophthora</taxon>
    </lineage>
</organism>